<dbReference type="InterPro" id="IPR050214">
    <property type="entry name" value="Cys_Synth/Cystath_Beta-Synth"/>
</dbReference>
<dbReference type="FunFam" id="3.40.50.1100:FF:000003">
    <property type="entry name" value="Cystathionine beta-synthase"/>
    <property type="match status" value="1"/>
</dbReference>
<dbReference type="EMBL" id="DSOL01000175">
    <property type="protein sequence ID" value="HEN28234.1"/>
    <property type="molecule type" value="Genomic_DNA"/>
</dbReference>
<dbReference type="EMBL" id="DTDJ01000035">
    <property type="protein sequence ID" value="HGL17735.1"/>
    <property type="molecule type" value="Genomic_DNA"/>
</dbReference>
<evidence type="ECO:0000256" key="3">
    <source>
        <dbReference type="ARBA" id="ARBA00022898"/>
    </source>
</evidence>
<dbReference type="GO" id="GO:0006534">
    <property type="term" value="P:cysteine metabolic process"/>
    <property type="evidence" value="ECO:0007669"/>
    <property type="project" value="UniProtKB-ARBA"/>
</dbReference>
<dbReference type="FunFam" id="3.40.50.1100:FF:000118">
    <property type="entry name" value="Related to CYS4-cystathionine beta-synthase"/>
    <property type="match status" value="1"/>
</dbReference>
<reference evidence="5" key="1">
    <citation type="journal article" date="2020" name="mSystems">
        <title>Genome- and Community-Level Interaction Insights into Carbon Utilization and Element Cycling Functions of Hydrothermarchaeota in Hydrothermal Sediment.</title>
        <authorList>
            <person name="Zhou Z."/>
            <person name="Liu Y."/>
            <person name="Xu W."/>
            <person name="Pan J."/>
            <person name="Luo Z.H."/>
            <person name="Li M."/>
        </authorList>
    </citation>
    <scope>NUCLEOTIDE SEQUENCE [LARGE SCALE GENOMIC DNA]</scope>
    <source>
        <strain evidence="5">SpSt-34</strain>
        <strain evidence="6">SpSt-69</strain>
    </source>
</reference>
<comment type="cofactor">
    <cofactor evidence="1">
        <name>pyridoxal 5'-phosphate</name>
        <dbReference type="ChEBI" id="CHEBI:597326"/>
    </cofactor>
</comment>
<evidence type="ECO:0000259" key="4">
    <source>
        <dbReference type="Pfam" id="PF00291"/>
    </source>
</evidence>
<protein>
    <submittedName>
        <fullName evidence="5">Cysteine synthase family protein</fullName>
    </submittedName>
</protein>
<comment type="caution">
    <text evidence="5">The sequence shown here is derived from an EMBL/GenBank/DDBJ whole genome shotgun (WGS) entry which is preliminary data.</text>
</comment>
<evidence type="ECO:0000313" key="6">
    <source>
        <dbReference type="EMBL" id="HGL17735.1"/>
    </source>
</evidence>
<dbReference type="GO" id="GO:0009069">
    <property type="term" value="P:serine family amino acid metabolic process"/>
    <property type="evidence" value="ECO:0007669"/>
    <property type="project" value="UniProtKB-ARBA"/>
</dbReference>
<dbReference type="Gene3D" id="3.40.50.1100">
    <property type="match status" value="2"/>
</dbReference>
<comment type="similarity">
    <text evidence="2">Belongs to the cysteine synthase/cystathionine beta-synthase family.</text>
</comment>
<evidence type="ECO:0000313" key="5">
    <source>
        <dbReference type="EMBL" id="HEN28234.1"/>
    </source>
</evidence>
<dbReference type="Pfam" id="PF00291">
    <property type="entry name" value="PALP"/>
    <property type="match status" value="1"/>
</dbReference>
<feature type="domain" description="Tryptophan synthase beta chain-like PALP" evidence="4">
    <location>
        <begin position="8"/>
        <end position="304"/>
    </location>
</feature>
<keyword evidence="3" id="KW-0663">Pyridoxal phosphate</keyword>
<dbReference type="AlphaFoldDB" id="A0A7C2P4U9"/>
<sequence>MKYLNTILEAVGKTPLVKLNKVVPDNGQTKILLAKVEFMNPGGSIKDRMAIYAVERALERGDLKPGGTIIEATSGNTGVALAMYGAIKGFKVILTVTEKVSKEKIDHLRAFGAEVIICPGSAKHGSPESRNAVAEKLAMTTPNSFYVNQHDNEDNWKAHYFSTAREIWEDTEGKITHFVAGIGTGGTFTGVAKFLKEKNPAIKCIAVDPVGSVFYHYFKERVLVEPKEYELEGLGDDALIKNVDFSVIDDMYQITDKDAFLMARRLAREEGLFVGGSSGANVWAALKVYESAPPGSVIVTILPDSGYKYLSKFYNDEWMRSKNFL</sequence>
<gene>
    <name evidence="5" type="ORF">ENQ77_06245</name>
    <name evidence="6" type="ORF">ENU66_05370</name>
</gene>
<evidence type="ECO:0000256" key="1">
    <source>
        <dbReference type="ARBA" id="ARBA00001933"/>
    </source>
</evidence>
<dbReference type="PANTHER" id="PTHR10314">
    <property type="entry name" value="CYSTATHIONINE BETA-SYNTHASE"/>
    <property type="match status" value="1"/>
</dbReference>
<dbReference type="CDD" id="cd01561">
    <property type="entry name" value="CBS_like"/>
    <property type="match status" value="1"/>
</dbReference>
<dbReference type="GO" id="GO:0044272">
    <property type="term" value="P:sulfur compound biosynthetic process"/>
    <property type="evidence" value="ECO:0007669"/>
    <property type="project" value="UniProtKB-ARBA"/>
</dbReference>
<dbReference type="SUPFAM" id="SSF53686">
    <property type="entry name" value="Tryptophan synthase beta subunit-like PLP-dependent enzymes"/>
    <property type="match status" value="1"/>
</dbReference>
<name>A0A7C2P4U9_UNCW3</name>
<organism evidence="5">
    <name type="scientific">candidate division WOR-3 bacterium</name>
    <dbReference type="NCBI Taxonomy" id="2052148"/>
    <lineage>
        <taxon>Bacteria</taxon>
        <taxon>Bacteria division WOR-3</taxon>
    </lineage>
</organism>
<dbReference type="InterPro" id="IPR036052">
    <property type="entry name" value="TrpB-like_PALP_sf"/>
</dbReference>
<accession>A0A7C2P4U9</accession>
<dbReference type="InterPro" id="IPR001926">
    <property type="entry name" value="TrpB-like_PALP"/>
</dbReference>
<proteinExistence type="inferred from homology"/>
<evidence type="ECO:0000256" key="2">
    <source>
        <dbReference type="ARBA" id="ARBA00007103"/>
    </source>
</evidence>